<gene>
    <name evidence="2" type="ORF">ABT57_06290</name>
</gene>
<reference evidence="2 3" key="1">
    <citation type="submission" date="2015-05" db="EMBL/GenBank/DDBJ databases">
        <title>Photobacterium galathea sp. nov.</title>
        <authorList>
            <person name="Machado H."/>
            <person name="Gram L."/>
        </authorList>
    </citation>
    <scope>NUCLEOTIDE SEQUENCE [LARGE SCALE GENOMIC DNA]</scope>
    <source>
        <strain evidence="2 3">DSM 22954</strain>
    </source>
</reference>
<dbReference type="Proteomes" id="UP000035909">
    <property type="component" value="Unassembled WGS sequence"/>
</dbReference>
<feature type="transmembrane region" description="Helical" evidence="1">
    <location>
        <begin position="82"/>
        <end position="101"/>
    </location>
</feature>
<organism evidence="2 3">
    <name type="scientific">Photobacterium ganghwense</name>
    <dbReference type="NCBI Taxonomy" id="320778"/>
    <lineage>
        <taxon>Bacteria</taxon>
        <taxon>Pseudomonadati</taxon>
        <taxon>Pseudomonadota</taxon>
        <taxon>Gammaproteobacteria</taxon>
        <taxon>Vibrionales</taxon>
        <taxon>Vibrionaceae</taxon>
        <taxon>Photobacterium</taxon>
    </lineage>
</organism>
<keyword evidence="1" id="KW-0472">Membrane</keyword>
<evidence type="ECO:0008006" key="4">
    <source>
        <dbReference type="Google" id="ProtNLM"/>
    </source>
</evidence>
<evidence type="ECO:0000313" key="3">
    <source>
        <dbReference type="Proteomes" id="UP000035909"/>
    </source>
</evidence>
<keyword evidence="3" id="KW-1185">Reference proteome</keyword>
<protein>
    <recommendedName>
        <fullName evidence="4">Holin</fullName>
    </recommendedName>
</protein>
<feature type="transmembrane region" description="Helical" evidence="1">
    <location>
        <begin position="20"/>
        <end position="39"/>
    </location>
</feature>
<proteinExistence type="predicted"/>
<dbReference type="AlphaFoldDB" id="A0A0J1K771"/>
<keyword evidence="1" id="KW-1133">Transmembrane helix</keyword>
<evidence type="ECO:0000313" key="2">
    <source>
        <dbReference type="EMBL" id="KLV10182.1"/>
    </source>
</evidence>
<dbReference type="STRING" id="320778.ABT57_06290"/>
<evidence type="ECO:0000256" key="1">
    <source>
        <dbReference type="SAM" id="Phobius"/>
    </source>
</evidence>
<accession>A0A0J1K771</accession>
<sequence>MDKSDLLVEVATKTSSDPAIEAPSLLVSIVGLFVLGSIAKQLLSDEPKLNLRVLFGEMILSGIAGVAMYSLGLMREMSTHQIIFFGALGGIGGWRTVLWIIKIIKSNKN</sequence>
<keyword evidence="1" id="KW-0812">Transmembrane</keyword>
<dbReference type="EMBL" id="LDOU01000006">
    <property type="protein sequence ID" value="KLV10182.1"/>
    <property type="molecule type" value="Genomic_DNA"/>
</dbReference>
<dbReference type="RefSeq" id="WP_047884345.1">
    <property type="nucleotide sequence ID" value="NZ_CP071326.1"/>
</dbReference>
<comment type="caution">
    <text evidence="2">The sequence shown here is derived from an EMBL/GenBank/DDBJ whole genome shotgun (WGS) entry which is preliminary data.</text>
</comment>
<name>A0A0J1K771_9GAMM</name>
<feature type="transmembrane region" description="Helical" evidence="1">
    <location>
        <begin position="51"/>
        <end position="70"/>
    </location>
</feature>